<accession>A0A0B6D192</accession>
<sequence length="118" mass="13425">MITIGEINFNLKKQYITSMGRKTTINYAELKKLNNKSTIQYTGESADVLTINCETTSKNNDINKLRETAKSAKPQLVQDASGIVGEFVILSVNEKFQYINQQGARVVQFDLELKKYER</sequence>
<dbReference type="EMBL" id="CP009440">
    <property type="protein sequence ID" value="AJI52646.1"/>
    <property type="molecule type" value="Genomic_DNA"/>
</dbReference>
<protein>
    <submittedName>
        <fullName evidence="1">Phage P2 GpU family protein</fullName>
    </submittedName>
</protein>
<gene>
    <name evidence="1" type="ORF">LA55_1217</name>
</gene>
<dbReference type="AlphaFoldDB" id="A0A0B6D192"/>
<evidence type="ECO:0000313" key="2">
    <source>
        <dbReference type="Proteomes" id="UP000031830"/>
    </source>
</evidence>
<dbReference type="Proteomes" id="UP000031830">
    <property type="component" value="Chromosome"/>
</dbReference>
<dbReference type="Pfam" id="PF06995">
    <property type="entry name" value="Phage_P2_GpU"/>
    <property type="match status" value="1"/>
</dbReference>
<reference evidence="1 2" key="1">
    <citation type="journal article" date="2015" name="Genome Announc.">
        <title>Genome sequencing of 18 francisella strains to aid in assay development and testing.</title>
        <authorList>
            <person name="Johnson S.L."/>
            <person name="Daligault H.E."/>
            <person name="Davenport K.W."/>
            <person name="Coyne S.R."/>
            <person name="Frey K.G."/>
            <person name="Koroleva G.I."/>
            <person name="Broomall S.M."/>
            <person name="Bishop-Lilly K.A."/>
            <person name="Bruce D.C."/>
            <person name="Chertkov O."/>
            <person name="Freitas T."/>
            <person name="Jaissle J."/>
            <person name="Ladner J.T."/>
            <person name="Rosenzweig C.N."/>
            <person name="Gibbons H.S."/>
            <person name="Palacios G.F."/>
            <person name="Redden C.L."/>
            <person name="Xu Y."/>
            <person name="Minogue T.D."/>
            <person name="Chain P.S."/>
        </authorList>
    </citation>
    <scope>NUCLEOTIDE SEQUENCE [LARGE SCALE GENOMIC DNA]</scope>
    <source>
        <strain evidence="1 2">GA01-2794</strain>
    </source>
</reference>
<evidence type="ECO:0000313" key="1">
    <source>
        <dbReference type="EMBL" id="AJI52646.1"/>
    </source>
</evidence>
<dbReference type="KEGG" id="fpz:LA55_1217"/>
<proteinExistence type="predicted"/>
<dbReference type="RefSeq" id="WP_044526351.1">
    <property type="nucleotide sequence ID" value="NZ_CP009440.1"/>
</dbReference>
<organism evidence="1 2">
    <name type="scientific">Francisella philomiragia</name>
    <dbReference type="NCBI Taxonomy" id="28110"/>
    <lineage>
        <taxon>Bacteria</taxon>
        <taxon>Pseudomonadati</taxon>
        <taxon>Pseudomonadota</taxon>
        <taxon>Gammaproteobacteria</taxon>
        <taxon>Thiotrichales</taxon>
        <taxon>Francisellaceae</taxon>
        <taxon>Francisella</taxon>
    </lineage>
</organism>
<name>A0A0B6D192_9GAMM</name>
<dbReference type="InterPro" id="IPR009734">
    <property type="entry name" value="Myoviridae_GpU"/>
</dbReference>